<comment type="caution">
    <text evidence="1">The sequence shown here is derived from an EMBL/GenBank/DDBJ whole genome shotgun (WGS) entry which is preliminary data.</text>
</comment>
<dbReference type="Gene3D" id="3.40.50.300">
    <property type="entry name" value="P-loop containing nucleotide triphosphate hydrolases"/>
    <property type="match status" value="1"/>
</dbReference>
<dbReference type="Proteomes" id="UP001602119">
    <property type="component" value="Unassembled WGS sequence"/>
</dbReference>
<organism evidence="1 2">
    <name type="scientific">Microtetraspora fusca</name>
    <dbReference type="NCBI Taxonomy" id="1997"/>
    <lineage>
        <taxon>Bacteria</taxon>
        <taxon>Bacillati</taxon>
        <taxon>Actinomycetota</taxon>
        <taxon>Actinomycetes</taxon>
        <taxon>Streptosporangiales</taxon>
        <taxon>Streptosporangiaceae</taxon>
        <taxon>Microtetraspora</taxon>
    </lineage>
</organism>
<reference evidence="1 2" key="1">
    <citation type="submission" date="2024-10" db="EMBL/GenBank/DDBJ databases">
        <title>The Natural Products Discovery Center: Release of the First 8490 Sequenced Strains for Exploring Actinobacteria Biosynthetic Diversity.</title>
        <authorList>
            <person name="Kalkreuter E."/>
            <person name="Kautsar S.A."/>
            <person name="Yang D."/>
            <person name="Bader C.D."/>
            <person name="Teijaro C.N."/>
            <person name="Fluegel L."/>
            <person name="Davis C.M."/>
            <person name="Simpson J.R."/>
            <person name="Lauterbach L."/>
            <person name="Steele A.D."/>
            <person name="Gui C."/>
            <person name="Meng S."/>
            <person name="Li G."/>
            <person name="Viehrig K."/>
            <person name="Ye F."/>
            <person name="Su P."/>
            <person name="Kiefer A.F."/>
            <person name="Nichols A."/>
            <person name="Cepeda A.J."/>
            <person name="Yan W."/>
            <person name="Fan B."/>
            <person name="Jiang Y."/>
            <person name="Adhikari A."/>
            <person name="Zheng C.-J."/>
            <person name="Schuster L."/>
            <person name="Cowan T.M."/>
            <person name="Smanski M.J."/>
            <person name="Chevrette M.G."/>
            <person name="De Carvalho L.P.S."/>
            <person name="Shen B."/>
        </authorList>
    </citation>
    <scope>NUCLEOTIDE SEQUENCE [LARGE SCALE GENOMIC DNA]</scope>
    <source>
        <strain evidence="1 2">NPDC001281</strain>
    </source>
</reference>
<keyword evidence="2" id="KW-1185">Reference proteome</keyword>
<dbReference type="InterPro" id="IPR027417">
    <property type="entry name" value="P-loop_NTPase"/>
</dbReference>
<dbReference type="EMBL" id="JBIAXI010000004">
    <property type="protein sequence ID" value="MFF4772789.1"/>
    <property type="molecule type" value="Genomic_DNA"/>
</dbReference>
<evidence type="ECO:0000313" key="1">
    <source>
        <dbReference type="EMBL" id="MFF4772789.1"/>
    </source>
</evidence>
<protein>
    <recommendedName>
        <fullName evidence="3">ATP-binding protein</fullName>
    </recommendedName>
</protein>
<sequence>MRAMLRALHAEAPRRTSRLAERGYQKWVAGCGLTYWIIWLEEFPKIFDALPDKEQEMFLELVKELRSAGGTIVMSLQRSDYTQMPTLARGQLAKWCFGLENAGDAKFGLLNVLAEDGVIGRDDERRCYRIIRADVLAPEPVGV</sequence>
<dbReference type="RefSeq" id="WP_387341239.1">
    <property type="nucleotide sequence ID" value="NZ_JBIAXI010000004.1"/>
</dbReference>
<evidence type="ECO:0008006" key="3">
    <source>
        <dbReference type="Google" id="ProtNLM"/>
    </source>
</evidence>
<evidence type="ECO:0000313" key="2">
    <source>
        <dbReference type="Proteomes" id="UP001602119"/>
    </source>
</evidence>
<proteinExistence type="predicted"/>
<accession>A0ABW6V0G9</accession>
<name>A0ABW6V0G9_MICFU</name>
<gene>
    <name evidence="1" type="ORF">ACFY05_08010</name>
</gene>